<organism evidence="3 4">
    <name type="scientific">Streptomyces olivaceiscleroticus</name>
    <dbReference type="NCBI Taxonomy" id="68245"/>
    <lineage>
        <taxon>Bacteria</taxon>
        <taxon>Bacillati</taxon>
        <taxon>Actinomycetota</taxon>
        <taxon>Actinomycetes</taxon>
        <taxon>Kitasatosporales</taxon>
        <taxon>Streptomycetaceae</taxon>
        <taxon>Streptomyces</taxon>
    </lineage>
</organism>
<accession>A0ABP3LE95</accession>
<keyword evidence="4" id="KW-1185">Reference proteome</keyword>
<gene>
    <name evidence="3" type="ORF">GCM10010361_75670</name>
</gene>
<proteinExistence type="predicted"/>
<evidence type="ECO:0000313" key="3">
    <source>
        <dbReference type="EMBL" id="GAA0498991.1"/>
    </source>
</evidence>
<evidence type="ECO:0000256" key="1">
    <source>
        <dbReference type="SAM" id="MobiDB-lite"/>
    </source>
</evidence>
<feature type="compositionally biased region" description="Polar residues" evidence="1">
    <location>
        <begin position="13"/>
        <end position="22"/>
    </location>
</feature>
<dbReference type="EMBL" id="BAAABY010000062">
    <property type="protein sequence ID" value="GAA0498991.1"/>
    <property type="molecule type" value="Genomic_DNA"/>
</dbReference>
<sequence>MPRHTGLPKPQDTGPTPDNSDTTHAHRSSRLTNHTLHAPARYGVGPSKDGSNGEARAPGAAQALGHQGVPEEAKPADAAAPSLPRAADVAALHRVARRRPYGKGQRKERVDARYSVEEKTKIRAKAQSLNITGAYLVGAAVMAYVDGDLAVPGQRTPVDDYIDELNALRAQVARIGNNVNQIARVLNSGGNPHAGDAATLAQAERTLNTVRTTIGDIAAAANRAVSARAAA</sequence>
<evidence type="ECO:0000313" key="4">
    <source>
        <dbReference type="Proteomes" id="UP001500909"/>
    </source>
</evidence>
<dbReference type="InterPro" id="IPR008687">
    <property type="entry name" value="MobC"/>
</dbReference>
<dbReference type="Pfam" id="PF05713">
    <property type="entry name" value="MobC"/>
    <property type="match status" value="1"/>
</dbReference>
<feature type="domain" description="Bacterial mobilisation" evidence="2">
    <location>
        <begin position="171"/>
        <end position="213"/>
    </location>
</feature>
<feature type="region of interest" description="Disordered" evidence="1">
    <location>
        <begin position="1"/>
        <end position="84"/>
    </location>
</feature>
<dbReference type="Proteomes" id="UP001500909">
    <property type="component" value="Unassembled WGS sequence"/>
</dbReference>
<dbReference type="RefSeq" id="WP_346100143.1">
    <property type="nucleotide sequence ID" value="NZ_BAAABY010000062.1"/>
</dbReference>
<name>A0ABP3LE95_9ACTN</name>
<evidence type="ECO:0000259" key="2">
    <source>
        <dbReference type="Pfam" id="PF05713"/>
    </source>
</evidence>
<protein>
    <recommendedName>
        <fullName evidence="2">Bacterial mobilisation domain-containing protein</fullName>
    </recommendedName>
</protein>
<reference evidence="4" key="1">
    <citation type="journal article" date="2019" name="Int. J. Syst. Evol. Microbiol.">
        <title>The Global Catalogue of Microorganisms (GCM) 10K type strain sequencing project: providing services to taxonomists for standard genome sequencing and annotation.</title>
        <authorList>
            <consortium name="The Broad Institute Genomics Platform"/>
            <consortium name="The Broad Institute Genome Sequencing Center for Infectious Disease"/>
            <person name="Wu L."/>
            <person name="Ma J."/>
        </authorList>
    </citation>
    <scope>NUCLEOTIDE SEQUENCE [LARGE SCALE GENOMIC DNA]</scope>
    <source>
        <strain evidence="4">JCM 4805</strain>
    </source>
</reference>
<comment type="caution">
    <text evidence="3">The sequence shown here is derived from an EMBL/GenBank/DDBJ whole genome shotgun (WGS) entry which is preliminary data.</text>
</comment>